<comment type="caution">
    <text evidence="2">The sequence shown here is derived from an EMBL/GenBank/DDBJ whole genome shotgun (WGS) entry which is preliminary data.</text>
</comment>
<keyword evidence="3" id="KW-1185">Reference proteome</keyword>
<sequence>MGAAASDPAVDPAPDACGVDVMTGSPWVRKTAKCDNGECEDRSATTGKTAHVRNGTW</sequence>
<name>A0ABN2TMN5_9MICO</name>
<evidence type="ECO:0000313" key="3">
    <source>
        <dbReference type="Proteomes" id="UP001500755"/>
    </source>
</evidence>
<gene>
    <name evidence="2" type="ORF">GCM10009755_28130</name>
</gene>
<dbReference type="Proteomes" id="UP001500755">
    <property type="component" value="Unassembled WGS sequence"/>
</dbReference>
<organism evidence="2 3">
    <name type="scientific">Brevibacterium samyangense</name>
    <dbReference type="NCBI Taxonomy" id="366888"/>
    <lineage>
        <taxon>Bacteria</taxon>
        <taxon>Bacillati</taxon>
        <taxon>Actinomycetota</taxon>
        <taxon>Actinomycetes</taxon>
        <taxon>Micrococcales</taxon>
        <taxon>Brevibacteriaceae</taxon>
        <taxon>Brevibacterium</taxon>
    </lineage>
</organism>
<dbReference type="EMBL" id="BAAANO010000035">
    <property type="protein sequence ID" value="GAA2014765.1"/>
    <property type="molecule type" value="Genomic_DNA"/>
</dbReference>
<protein>
    <submittedName>
        <fullName evidence="2">Uncharacterized protein</fullName>
    </submittedName>
</protein>
<evidence type="ECO:0000256" key="1">
    <source>
        <dbReference type="SAM" id="MobiDB-lite"/>
    </source>
</evidence>
<feature type="region of interest" description="Disordered" evidence="1">
    <location>
        <begin position="37"/>
        <end position="57"/>
    </location>
</feature>
<accession>A0ABN2TMN5</accession>
<evidence type="ECO:0000313" key="2">
    <source>
        <dbReference type="EMBL" id="GAA2014765.1"/>
    </source>
</evidence>
<proteinExistence type="predicted"/>
<reference evidence="2 3" key="1">
    <citation type="journal article" date="2019" name="Int. J. Syst. Evol. Microbiol.">
        <title>The Global Catalogue of Microorganisms (GCM) 10K type strain sequencing project: providing services to taxonomists for standard genome sequencing and annotation.</title>
        <authorList>
            <consortium name="The Broad Institute Genomics Platform"/>
            <consortium name="The Broad Institute Genome Sequencing Center for Infectious Disease"/>
            <person name="Wu L."/>
            <person name="Ma J."/>
        </authorList>
    </citation>
    <scope>NUCLEOTIDE SEQUENCE [LARGE SCALE GENOMIC DNA]</scope>
    <source>
        <strain evidence="2 3">JCM 14546</strain>
    </source>
</reference>